<keyword evidence="2" id="KW-0732">Signal</keyword>
<dbReference type="AlphaFoldDB" id="A0A4U5UPW4"/>
<evidence type="ECO:0000256" key="1">
    <source>
        <dbReference type="SAM" id="MobiDB-lite"/>
    </source>
</evidence>
<evidence type="ECO:0000256" key="2">
    <source>
        <dbReference type="SAM" id="SignalP"/>
    </source>
</evidence>
<dbReference type="EMBL" id="CM014086">
    <property type="protein sequence ID" value="TKS75595.1"/>
    <property type="molecule type" value="Genomic_DNA"/>
</dbReference>
<reference evidence="3 4" key="1">
    <citation type="submission" date="2019-01" db="EMBL/GenBank/DDBJ databases">
        <title>Genome Assembly of Collichthys lucidus.</title>
        <authorList>
            <person name="Cai M."/>
            <person name="Xiao S."/>
        </authorList>
    </citation>
    <scope>NUCLEOTIDE SEQUENCE [LARGE SCALE GENOMIC DNA]</scope>
    <source>
        <strain evidence="3">JT15FE1705JMU</strain>
        <tissue evidence="3">Muscle</tissue>
    </source>
</reference>
<accession>A0A4U5UPW4</accession>
<gene>
    <name evidence="3" type="ORF">D9C73_010244</name>
</gene>
<evidence type="ECO:0000313" key="4">
    <source>
        <dbReference type="Proteomes" id="UP000298787"/>
    </source>
</evidence>
<keyword evidence="4" id="KW-1185">Reference proteome</keyword>
<feature type="chain" id="PRO_5020917527" evidence="2">
    <location>
        <begin position="25"/>
        <end position="137"/>
    </location>
</feature>
<feature type="region of interest" description="Disordered" evidence="1">
    <location>
        <begin position="28"/>
        <end position="80"/>
    </location>
</feature>
<dbReference type="Proteomes" id="UP000298787">
    <property type="component" value="Chromosome 9"/>
</dbReference>
<evidence type="ECO:0000313" key="3">
    <source>
        <dbReference type="EMBL" id="TKS75595.1"/>
    </source>
</evidence>
<proteinExistence type="predicted"/>
<protein>
    <submittedName>
        <fullName evidence="3">Uncharacterized protein</fullName>
    </submittedName>
</protein>
<feature type="compositionally biased region" description="Basic and acidic residues" evidence="1">
    <location>
        <begin position="41"/>
        <end position="59"/>
    </location>
</feature>
<feature type="signal peptide" evidence="2">
    <location>
        <begin position="1"/>
        <end position="24"/>
    </location>
</feature>
<name>A0A4U5UPW4_COLLU</name>
<dbReference type="STRING" id="240159.A0A4U5UPW4"/>
<sequence length="137" mass="14611">MALAASRTLLALFVTFCAPGYGLTAEKPLRSNNGKQTAVDKGLRESWEPSIHLDGRPVDRVISSSKPPKSHRFPKVGKDSRSHLLEDVDPEWVNLDGFAVLGGAPVGNSSAGKSDLMVSLPTAHESGMSQLRACKSV</sequence>
<organism evidence="3 4">
    <name type="scientific">Collichthys lucidus</name>
    <name type="common">Big head croaker</name>
    <name type="synonym">Sciaena lucida</name>
    <dbReference type="NCBI Taxonomy" id="240159"/>
    <lineage>
        <taxon>Eukaryota</taxon>
        <taxon>Metazoa</taxon>
        <taxon>Chordata</taxon>
        <taxon>Craniata</taxon>
        <taxon>Vertebrata</taxon>
        <taxon>Euteleostomi</taxon>
        <taxon>Actinopterygii</taxon>
        <taxon>Neopterygii</taxon>
        <taxon>Teleostei</taxon>
        <taxon>Neoteleostei</taxon>
        <taxon>Acanthomorphata</taxon>
        <taxon>Eupercaria</taxon>
        <taxon>Sciaenidae</taxon>
        <taxon>Collichthys</taxon>
    </lineage>
</organism>